<sequence>MALRSLDNALPITPERPKKQPKVAVPANKEKQFTDFGVNDENRVPLPQPVSSDASIDYVSSEHLKAFPDPDAKIQVLLGFLKFFRISFVNLPSLQF</sequence>
<reference evidence="3" key="1">
    <citation type="journal article" date="2018" name="Gigascience">
        <title>Genome assembly of the Pink Ipe (Handroanthus impetiginosus, Bignoniaceae), a highly valued, ecologically keystone Neotropical timber forest tree.</title>
        <authorList>
            <person name="Silva-Junior O.B."/>
            <person name="Grattapaglia D."/>
            <person name="Novaes E."/>
            <person name="Collevatti R.G."/>
        </authorList>
    </citation>
    <scope>NUCLEOTIDE SEQUENCE [LARGE SCALE GENOMIC DNA]</scope>
    <source>
        <strain evidence="3">cv. UFG-1</strain>
    </source>
</reference>
<dbReference type="EMBL" id="NKXS01009673">
    <property type="protein sequence ID" value="PIM97457.1"/>
    <property type="molecule type" value="Genomic_DNA"/>
</dbReference>
<proteinExistence type="predicted"/>
<keyword evidence="3" id="KW-1185">Reference proteome</keyword>
<protein>
    <submittedName>
        <fullName evidence="2">Uncharacterized protein</fullName>
    </submittedName>
</protein>
<comment type="caution">
    <text evidence="2">The sequence shown here is derived from an EMBL/GenBank/DDBJ whole genome shotgun (WGS) entry which is preliminary data.</text>
</comment>
<gene>
    <name evidence="2" type="ORF">CDL12_30072</name>
</gene>
<evidence type="ECO:0000313" key="2">
    <source>
        <dbReference type="EMBL" id="PIM97457.1"/>
    </source>
</evidence>
<dbReference type="Proteomes" id="UP000231279">
    <property type="component" value="Unassembled WGS sequence"/>
</dbReference>
<feature type="region of interest" description="Disordered" evidence="1">
    <location>
        <begin position="1"/>
        <end position="26"/>
    </location>
</feature>
<dbReference type="OrthoDB" id="63891at2759"/>
<dbReference type="AlphaFoldDB" id="A0A2G9FWL4"/>
<organism evidence="2 3">
    <name type="scientific">Handroanthus impetiginosus</name>
    <dbReference type="NCBI Taxonomy" id="429701"/>
    <lineage>
        <taxon>Eukaryota</taxon>
        <taxon>Viridiplantae</taxon>
        <taxon>Streptophyta</taxon>
        <taxon>Embryophyta</taxon>
        <taxon>Tracheophyta</taxon>
        <taxon>Spermatophyta</taxon>
        <taxon>Magnoliopsida</taxon>
        <taxon>eudicotyledons</taxon>
        <taxon>Gunneridae</taxon>
        <taxon>Pentapetalae</taxon>
        <taxon>asterids</taxon>
        <taxon>lamiids</taxon>
        <taxon>Lamiales</taxon>
        <taxon>Bignoniaceae</taxon>
        <taxon>Crescentiina</taxon>
        <taxon>Tabebuia alliance</taxon>
        <taxon>Handroanthus</taxon>
    </lineage>
</organism>
<name>A0A2G9FWL4_9LAMI</name>
<accession>A0A2G9FWL4</accession>
<evidence type="ECO:0000313" key="3">
    <source>
        <dbReference type="Proteomes" id="UP000231279"/>
    </source>
</evidence>
<evidence type="ECO:0000256" key="1">
    <source>
        <dbReference type="SAM" id="MobiDB-lite"/>
    </source>
</evidence>